<dbReference type="GO" id="GO:0051213">
    <property type="term" value="F:dioxygenase activity"/>
    <property type="evidence" value="ECO:0007669"/>
    <property type="project" value="UniProtKB-KW"/>
</dbReference>
<dbReference type="Pfam" id="PF03171">
    <property type="entry name" value="2OG-FeII_Oxy"/>
    <property type="match status" value="1"/>
</dbReference>
<dbReference type="InterPro" id="IPR026992">
    <property type="entry name" value="DIOX_N"/>
</dbReference>
<evidence type="ECO:0000256" key="1">
    <source>
        <dbReference type="ARBA" id="ARBA00008056"/>
    </source>
</evidence>
<dbReference type="AlphaFoldDB" id="A0A5C3KUJ9"/>
<keyword evidence="7" id="KW-0223">Dioxygenase</keyword>
<proteinExistence type="inferred from homology"/>
<dbReference type="PANTHER" id="PTHR10209:SF881">
    <property type="entry name" value="FI07970P-RELATED"/>
    <property type="match status" value="1"/>
</dbReference>
<dbReference type="Proteomes" id="UP000307440">
    <property type="component" value="Unassembled WGS sequence"/>
</dbReference>
<organism evidence="7 8">
    <name type="scientific">Coprinopsis marcescibilis</name>
    <name type="common">Agaric fungus</name>
    <name type="synonym">Psathyrella marcescibilis</name>
    <dbReference type="NCBI Taxonomy" id="230819"/>
    <lineage>
        <taxon>Eukaryota</taxon>
        <taxon>Fungi</taxon>
        <taxon>Dikarya</taxon>
        <taxon>Basidiomycota</taxon>
        <taxon>Agaricomycotina</taxon>
        <taxon>Agaricomycetes</taxon>
        <taxon>Agaricomycetidae</taxon>
        <taxon>Agaricales</taxon>
        <taxon>Agaricineae</taxon>
        <taxon>Psathyrellaceae</taxon>
        <taxon>Coprinopsis</taxon>
    </lineage>
</organism>
<keyword evidence="3 5" id="KW-0560">Oxidoreductase</keyword>
<dbReference type="PROSITE" id="PS51471">
    <property type="entry name" value="FE2OG_OXY"/>
    <property type="match status" value="1"/>
</dbReference>
<sequence>MRTVASEILQSFTSIGFVCLINHGLDHAKVEEMFDWSRRFFDLPLDHKQLAPHPKSGTHHRGYSAPGVERVSQHIYSQEELENFRKAGQDVKESFEAGREDDPLMPNIWLPEDVLPGFKEACLKFYWDCYELEIRFLRALATGLSLPDTYFLDFHQIADNQLRLLHYPPVADEHLSNNTFSRIGAHSDFGTVTVGGLEVQDPQDHSRFLPIPVIPGAVIVNAGDFMARWSNDVIKSTVHRVRSPPNQVGEDGIAPPRYSIPYDLSTIVDAIPGTWDEGNPKKYEPISAKEYVLKRLAALY</sequence>
<keyword evidence="8" id="KW-1185">Reference proteome</keyword>
<dbReference type="InterPro" id="IPR044861">
    <property type="entry name" value="IPNS-like_FE2OG_OXY"/>
</dbReference>
<evidence type="ECO:0000256" key="3">
    <source>
        <dbReference type="ARBA" id="ARBA00023002"/>
    </source>
</evidence>
<evidence type="ECO:0000259" key="6">
    <source>
        <dbReference type="PROSITE" id="PS51471"/>
    </source>
</evidence>
<dbReference type="PANTHER" id="PTHR10209">
    <property type="entry name" value="OXIDOREDUCTASE, 2OG-FE II OXYGENASE FAMILY PROTEIN"/>
    <property type="match status" value="1"/>
</dbReference>
<keyword evidence="2 5" id="KW-0479">Metal-binding</keyword>
<reference evidence="7 8" key="1">
    <citation type="journal article" date="2019" name="Nat. Ecol. Evol.">
        <title>Megaphylogeny resolves global patterns of mushroom evolution.</title>
        <authorList>
            <person name="Varga T."/>
            <person name="Krizsan K."/>
            <person name="Foldi C."/>
            <person name="Dima B."/>
            <person name="Sanchez-Garcia M."/>
            <person name="Sanchez-Ramirez S."/>
            <person name="Szollosi G.J."/>
            <person name="Szarkandi J.G."/>
            <person name="Papp V."/>
            <person name="Albert L."/>
            <person name="Andreopoulos W."/>
            <person name="Angelini C."/>
            <person name="Antonin V."/>
            <person name="Barry K.W."/>
            <person name="Bougher N.L."/>
            <person name="Buchanan P."/>
            <person name="Buyck B."/>
            <person name="Bense V."/>
            <person name="Catcheside P."/>
            <person name="Chovatia M."/>
            <person name="Cooper J."/>
            <person name="Damon W."/>
            <person name="Desjardin D."/>
            <person name="Finy P."/>
            <person name="Geml J."/>
            <person name="Haridas S."/>
            <person name="Hughes K."/>
            <person name="Justo A."/>
            <person name="Karasinski D."/>
            <person name="Kautmanova I."/>
            <person name="Kiss B."/>
            <person name="Kocsube S."/>
            <person name="Kotiranta H."/>
            <person name="LaButti K.M."/>
            <person name="Lechner B.E."/>
            <person name="Liimatainen K."/>
            <person name="Lipzen A."/>
            <person name="Lukacs Z."/>
            <person name="Mihaltcheva S."/>
            <person name="Morgado L.N."/>
            <person name="Niskanen T."/>
            <person name="Noordeloos M.E."/>
            <person name="Ohm R.A."/>
            <person name="Ortiz-Santana B."/>
            <person name="Ovrebo C."/>
            <person name="Racz N."/>
            <person name="Riley R."/>
            <person name="Savchenko A."/>
            <person name="Shiryaev A."/>
            <person name="Soop K."/>
            <person name="Spirin V."/>
            <person name="Szebenyi C."/>
            <person name="Tomsovsky M."/>
            <person name="Tulloss R.E."/>
            <person name="Uehling J."/>
            <person name="Grigoriev I.V."/>
            <person name="Vagvolgyi C."/>
            <person name="Papp T."/>
            <person name="Martin F.M."/>
            <person name="Miettinen O."/>
            <person name="Hibbett D.S."/>
            <person name="Nagy L.G."/>
        </authorList>
    </citation>
    <scope>NUCLEOTIDE SEQUENCE [LARGE SCALE GENOMIC DNA]</scope>
    <source>
        <strain evidence="7 8">CBS 121175</strain>
    </source>
</reference>
<evidence type="ECO:0000313" key="8">
    <source>
        <dbReference type="Proteomes" id="UP000307440"/>
    </source>
</evidence>
<dbReference type="InterPro" id="IPR005123">
    <property type="entry name" value="Oxoglu/Fe-dep_dioxygenase_dom"/>
</dbReference>
<dbReference type="SUPFAM" id="SSF51197">
    <property type="entry name" value="Clavaminate synthase-like"/>
    <property type="match status" value="1"/>
</dbReference>
<comment type="similarity">
    <text evidence="1 5">Belongs to the iron/ascorbate-dependent oxidoreductase family.</text>
</comment>
<dbReference type="Gene3D" id="2.60.120.330">
    <property type="entry name" value="B-lactam Antibiotic, Isopenicillin N Synthase, Chain"/>
    <property type="match status" value="1"/>
</dbReference>
<gene>
    <name evidence="7" type="ORF">FA15DRAFT_680834</name>
</gene>
<evidence type="ECO:0000256" key="4">
    <source>
        <dbReference type="ARBA" id="ARBA00023004"/>
    </source>
</evidence>
<keyword evidence="4 5" id="KW-0408">Iron</keyword>
<evidence type="ECO:0000313" key="7">
    <source>
        <dbReference type="EMBL" id="TFK24186.1"/>
    </source>
</evidence>
<dbReference type="InterPro" id="IPR027443">
    <property type="entry name" value="IPNS-like_sf"/>
</dbReference>
<evidence type="ECO:0000256" key="5">
    <source>
        <dbReference type="RuleBase" id="RU003682"/>
    </source>
</evidence>
<dbReference type="EMBL" id="ML210205">
    <property type="protein sequence ID" value="TFK24186.1"/>
    <property type="molecule type" value="Genomic_DNA"/>
</dbReference>
<dbReference type="STRING" id="230819.A0A5C3KUJ9"/>
<dbReference type="OrthoDB" id="288590at2759"/>
<name>A0A5C3KUJ9_COPMA</name>
<protein>
    <submittedName>
        <fullName evidence="7">Thymine dioxygenase</fullName>
    </submittedName>
</protein>
<accession>A0A5C3KUJ9</accession>
<dbReference type="GO" id="GO:0046872">
    <property type="term" value="F:metal ion binding"/>
    <property type="evidence" value="ECO:0007669"/>
    <property type="project" value="UniProtKB-KW"/>
</dbReference>
<dbReference type="Pfam" id="PF14226">
    <property type="entry name" value="DIOX_N"/>
    <property type="match status" value="1"/>
</dbReference>
<feature type="domain" description="Fe2OG dioxygenase" evidence="6">
    <location>
        <begin position="153"/>
        <end position="266"/>
    </location>
</feature>
<evidence type="ECO:0000256" key="2">
    <source>
        <dbReference type="ARBA" id="ARBA00022723"/>
    </source>
</evidence>